<feature type="region of interest" description="Disordered" evidence="1">
    <location>
        <begin position="83"/>
        <end position="104"/>
    </location>
</feature>
<dbReference type="PROSITE" id="PS51354">
    <property type="entry name" value="GLUTAREDOXIN_2"/>
    <property type="match status" value="1"/>
</dbReference>
<comment type="caution">
    <text evidence="3">The sequence shown here is derived from an EMBL/GenBank/DDBJ whole genome shotgun (WGS) entry which is preliminary data.</text>
</comment>
<dbReference type="SUPFAM" id="SSF52833">
    <property type="entry name" value="Thioredoxin-like"/>
    <property type="match status" value="1"/>
</dbReference>
<dbReference type="InterPro" id="IPR002109">
    <property type="entry name" value="Glutaredoxin"/>
</dbReference>
<sequence>MDRFRDDEQRREINKAKQSVLNRSMTVHNAANPIEFPEKPVYFYPSPPSIERNGSVKKLHTSSLGNSFKGTVKKLCSLFESRSKPSNLQPHSPTKPTKSFNSENSRVSSFSELGIKFPGTEDCVVIYFTSLRGIRRTFEDCYTARMILKSFRVKIDERDISMDSAYKKELQNVLGEKNVTLPQVFIKGKYIGGAEVIKQLNEVGELAKLLRGLPLRPLGYTCEGCGDMRFLPCSNCDGSKKYFDEDEGQLRRCPECNENGLVRCPLCCS</sequence>
<dbReference type="PANTHER" id="PTHR45669:SF17">
    <property type="entry name" value="GLUTAREDOXIN DOMAIN-CONTAINING PROTEIN"/>
    <property type="match status" value="1"/>
</dbReference>
<dbReference type="InterPro" id="IPR036249">
    <property type="entry name" value="Thioredoxin-like_sf"/>
</dbReference>
<dbReference type="Gene3D" id="3.40.30.10">
    <property type="entry name" value="Glutaredoxin"/>
    <property type="match status" value="1"/>
</dbReference>
<dbReference type="Proteomes" id="UP001152561">
    <property type="component" value="Unassembled WGS sequence"/>
</dbReference>
<evidence type="ECO:0000256" key="1">
    <source>
        <dbReference type="SAM" id="MobiDB-lite"/>
    </source>
</evidence>
<proteinExistence type="predicted"/>
<gene>
    <name evidence="3" type="ORF">K7X08_014683</name>
</gene>
<accession>A0A9Q1LIZ6</accession>
<dbReference type="Pfam" id="PF00462">
    <property type="entry name" value="Glutaredoxin"/>
    <property type="match status" value="1"/>
</dbReference>
<feature type="domain" description="Glutaredoxin" evidence="2">
    <location>
        <begin position="125"/>
        <end position="191"/>
    </location>
</feature>
<evidence type="ECO:0000313" key="3">
    <source>
        <dbReference type="EMBL" id="KAJ8538143.1"/>
    </source>
</evidence>
<evidence type="ECO:0000259" key="2">
    <source>
        <dbReference type="Pfam" id="PF00462"/>
    </source>
</evidence>
<dbReference type="PANTHER" id="PTHR45669">
    <property type="entry name" value="GLUTAREDOXIN DOMAIN-CONTAINING CYSTEINE-RICH PROTEIN CG12206-RELATED"/>
    <property type="match status" value="1"/>
</dbReference>
<protein>
    <recommendedName>
        <fullName evidence="2">Glutaredoxin domain-containing protein</fullName>
    </recommendedName>
</protein>
<dbReference type="CDD" id="cd03031">
    <property type="entry name" value="GRX_GRX_like"/>
    <property type="match status" value="1"/>
</dbReference>
<evidence type="ECO:0000313" key="4">
    <source>
        <dbReference type="Proteomes" id="UP001152561"/>
    </source>
</evidence>
<dbReference type="Pfam" id="PF23733">
    <property type="entry name" value="GRXCR1-2_C"/>
    <property type="match status" value="1"/>
</dbReference>
<organism evidence="3 4">
    <name type="scientific">Anisodus acutangulus</name>
    <dbReference type="NCBI Taxonomy" id="402998"/>
    <lineage>
        <taxon>Eukaryota</taxon>
        <taxon>Viridiplantae</taxon>
        <taxon>Streptophyta</taxon>
        <taxon>Embryophyta</taxon>
        <taxon>Tracheophyta</taxon>
        <taxon>Spermatophyta</taxon>
        <taxon>Magnoliopsida</taxon>
        <taxon>eudicotyledons</taxon>
        <taxon>Gunneridae</taxon>
        <taxon>Pentapetalae</taxon>
        <taxon>asterids</taxon>
        <taxon>lamiids</taxon>
        <taxon>Solanales</taxon>
        <taxon>Solanaceae</taxon>
        <taxon>Solanoideae</taxon>
        <taxon>Hyoscyameae</taxon>
        <taxon>Anisodus</taxon>
    </lineage>
</organism>
<dbReference type="OrthoDB" id="423313at2759"/>
<keyword evidence="4" id="KW-1185">Reference proteome</keyword>
<dbReference type="EMBL" id="JAJAGQ010000017">
    <property type="protein sequence ID" value="KAJ8538143.1"/>
    <property type="molecule type" value="Genomic_DNA"/>
</dbReference>
<reference evidence="4" key="1">
    <citation type="journal article" date="2023" name="Proc. Natl. Acad. Sci. U.S.A.">
        <title>Genomic and structural basis for evolution of tropane alkaloid biosynthesis.</title>
        <authorList>
            <person name="Wanga Y.-J."/>
            <person name="Taina T."/>
            <person name="Yua J.-Y."/>
            <person name="Lia J."/>
            <person name="Xua B."/>
            <person name="Chenc J."/>
            <person name="D'Auriad J.C."/>
            <person name="Huanga J.-P."/>
            <person name="Huanga S.-X."/>
        </authorList>
    </citation>
    <scope>NUCLEOTIDE SEQUENCE [LARGE SCALE GENOMIC DNA]</scope>
    <source>
        <strain evidence="4">cv. KIB-2019</strain>
    </source>
</reference>
<dbReference type="AlphaFoldDB" id="A0A9Q1LIZ6"/>
<name>A0A9Q1LIZ6_9SOLA</name>
<feature type="compositionally biased region" description="Polar residues" evidence="1">
    <location>
        <begin position="84"/>
        <end position="104"/>
    </location>
</feature>